<evidence type="ECO:0000313" key="2">
    <source>
        <dbReference type="EMBL" id="CEK84755.1"/>
    </source>
</evidence>
<dbReference type="EMBL" id="HACG01037890">
    <property type="protein sequence ID" value="CEK84755.1"/>
    <property type="molecule type" value="Transcribed_RNA"/>
</dbReference>
<feature type="region of interest" description="Disordered" evidence="1">
    <location>
        <begin position="35"/>
        <end position="61"/>
    </location>
</feature>
<sequence>MPIRAVAVASINNVTPQKVWYGMYMVRAPIPNFGHKNEKKPKIHCNPKLTTTKRPSQLWRE</sequence>
<proteinExistence type="predicted"/>
<evidence type="ECO:0000256" key="1">
    <source>
        <dbReference type="SAM" id="MobiDB-lite"/>
    </source>
</evidence>
<gene>
    <name evidence="2" type="primary">ORF144323</name>
</gene>
<accession>A0A0B7AXW3</accession>
<organism evidence="2">
    <name type="scientific">Arion vulgaris</name>
    <dbReference type="NCBI Taxonomy" id="1028688"/>
    <lineage>
        <taxon>Eukaryota</taxon>
        <taxon>Metazoa</taxon>
        <taxon>Spiralia</taxon>
        <taxon>Lophotrochozoa</taxon>
        <taxon>Mollusca</taxon>
        <taxon>Gastropoda</taxon>
        <taxon>Heterobranchia</taxon>
        <taxon>Euthyneura</taxon>
        <taxon>Panpulmonata</taxon>
        <taxon>Eupulmonata</taxon>
        <taxon>Stylommatophora</taxon>
        <taxon>Helicina</taxon>
        <taxon>Arionoidea</taxon>
        <taxon>Arionidae</taxon>
        <taxon>Arion</taxon>
    </lineage>
</organism>
<protein>
    <submittedName>
        <fullName evidence="2">Uncharacterized protein</fullName>
    </submittedName>
</protein>
<reference evidence="2" key="1">
    <citation type="submission" date="2014-12" db="EMBL/GenBank/DDBJ databases">
        <title>Insight into the proteome of Arion vulgaris.</title>
        <authorList>
            <person name="Aradska J."/>
            <person name="Bulat T."/>
            <person name="Smidak R."/>
            <person name="Sarate P."/>
            <person name="Gangsoo J."/>
            <person name="Sialana F."/>
            <person name="Bilban M."/>
            <person name="Lubec G."/>
        </authorList>
    </citation>
    <scope>NUCLEOTIDE SEQUENCE</scope>
    <source>
        <tissue evidence="2">Skin</tissue>
    </source>
</reference>
<name>A0A0B7AXW3_9EUPU</name>
<dbReference type="AlphaFoldDB" id="A0A0B7AXW3"/>